<dbReference type="PANTHER" id="PTHR12608">
    <property type="entry name" value="TRANSMEMBRANE PROTEIN HTP-1 RELATED"/>
    <property type="match status" value="1"/>
</dbReference>
<organism evidence="8 9">
    <name type="scientific">Rhododendron simsii</name>
    <name type="common">Sims's rhododendron</name>
    <dbReference type="NCBI Taxonomy" id="118357"/>
    <lineage>
        <taxon>Eukaryota</taxon>
        <taxon>Viridiplantae</taxon>
        <taxon>Streptophyta</taxon>
        <taxon>Embryophyta</taxon>
        <taxon>Tracheophyta</taxon>
        <taxon>Spermatophyta</taxon>
        <taxon>Magnoliopsida</taxon>
        <taxon>eudicotyledons</taxon>
        <taxon>Gunneridae</taxon>
        <taxon>Pentapetalae</taxon>
        <taxon>asterids</taxon>
        <taxon>Ericales</taxon>
        <taxon>Ericaceae</taxon>
        <taxon>Ericoideae</taxon>
        <taxon>Rhodoreae</taxon>
        <taxon>Rhododendron</taxon>
    </lineage>
</organism>
<dbReference type="GO" id="GO:0009535">
    <property type="term" value="C:chloroplast thylakoid membrane"/>
    <property type="evidence" value="ECO:0007669"/>
    <property type="project" value="TreeGrafter"/>
</dbReference>
<feature type="compositionally biased region" description="Low complexity" evidence="6">
    <location>
        <begin position="1"/>
        <end position="13"/>
    </location>
</feature>
<dbReference type="EMBL" id="WJXA01000002">
    <property type="protein sequence ID" value="KAF7151075.1"/>
    <property type="molecule type" value="Genomic_DNA"/>
</dbReference>
<reference evidence="8" key="1">
    <citation type="submission" date="2019-11" db="EMBL/GenBank/DDBJ databases">
        <authorList>
            <person name="Liu Y."/>
            <person name="Hou J."/>
            <person name="Li T.-Q."/>
            <person name="Guan C.-H."/>
            <person name="Wu X."/>
            <person name="Wu H.-Z."/>
            <person name="Ling F."/>
            <person name="Zhang R."/>
            <person name="Shi X.-G."/>
            <person name="Ren J.-P."/>
            <person name="Chen E.-F."/>
            <person name="Sun J.-M."/>
        </authorList>
    </citation>
    <scope>NUCLEOTIDE SEQUENCE</scope>
    <source>
        <strain evidence="8">Adult_tree_wgs_1</strain>
        <tissue evidence="8">Leaves</tissue>
    </source>
</reference>
<dbReference type="InterPro" id="IPR001727">
    <property type="entry name" value="GDT1-like"/>
</dbReference>
<feature type="transmembrane region" description="Helical" evidence="7">
    <location>
        <begin position="282"/>
        <end position="301"/>
    </location>
</feature>
<evidence type="ECO:0008006" key="10">
    <source>
        <dbReference type="Google" id="ProtNLM"/>
    </source>
</evidence>
<accession>A0A834LSZ5</accession>
<sequence>MRSLSLSSQSVLLRTHSLPSPPSSSSSSRPKPLKSQHFYRFPKLSRRNPSLFLSRYARQQCVNLYNEFMFLHGNACKVIELTNNVDVVDGVLDELHSKRKTRGRNFVPGDVPVSALYGYLKFVLLFGLFTLEGTQQAVAGSDFTSGLQSMPFLGDLGDISTGFASAFLLIFFSELGDKTFFIAALLAARNPGAIVFVGTFGALAAMTIISVVLGRTFHYIDDILPFRFGDTDLPVDDIAAVVLLVYFGVSTLVEASSGDGLKAEEEQKEAELAVSEFRGNGAGILATANTVVSTFLLVFVAEWGDKSFFSTIALAAASSPLGVIGGALAGHGVATLLAVLGGSLLGTFLSEKVRGSCLYWGNSFSRLCGSNIDRDSNLTLRASTIVLVDLHKLQAFVDSVELILFPWTNWDLRNSYEI</sequence>
<feature type="transmembrane region" description="Helical" evidence="7">
    <location>
        <begin position="152"/>
        <end position="173"/>
    </location>
</feature>
<keyword evidence="5 7" id="KW-0472">Membrane</keyword>
<gene>
    <name evidence="8" type="ORF">RHSIM_Rhsim02G0237500</name>
</gene>
<dbReference type="PANTHER" id="PTHR12608:SF6">
    <property type="entry name" value="PROTEIN PAM71, CHLOROPLASTIC"/>
    <property type="match status" value="1"/>
</dbReference>
<keyword evidence="9" id="KW-1185">Reference proteome</keyword>
<dbReference type="AlphaFoldDB" id="A0A834LSZ5"/>
<dbReference type="InterPro" id="IPR049555">
    <property type="entry name" value="GDT1-like_CS"/>
</dbReference>
<evidence type="ECO:0000256" key="5">
    <source>
        <dbReference type="ARBA" id="ARBA00023136"/>
    </source>
</evidence>
<feature type="compositionally biased region" description="Low complexity" evidence="6">
    <location>
        <begin position="23"/>
        <end position="34"/>
    </location>
</feature>
<dbReference type="GO" id="GO:0015085">
    <property type="term" value="F:calcium ion transmembrane transporter activity"/>
    <property type="evidence" value="ECO:0007669"/>
    <property type="project" value="TreeGrafter"/>
</dbReference>
<proteinExistence type="inferred from homology"/>
<comment type="subcellular location">
    <subcellularLocation>
        <location evidence="1">Membrane</location>
        <topology evidence="1">Multi-pass membrane protein</topology>
    </subcellularLocation>
</comment>
<evidence type="ECO:0000256" key="3">
    <source>
        <dbReference type="ARBA" id="ARBA00022692"/>
    </source>
</evidence>
<dbReference type="GO" id="GO:0005384">
    <property type="term" value="F:manganese ion transmembrane transporter activity"/>
    <property type="evidence" value="ECO:0007669"/>
    <property type="project" value="TreeGrafter"/>
</dbReference>
<name>A0A834LSZ5_RHOSS</name>
<dbReference type="Pfam" id="PF01169">
    <property type="entry name" value="GDT1"/>
    <property type="match status" value="2"/>
</dbReference>
<evidence type="ECO:0000256" key="6">
    <source>
        <dbReference type="SAM" id="MobiDB-lite"/>
    </source>
</evidence>
<evidence type="ECO:0000256" key="2">
    <source>
        <dbReference type="ARBA" id="ARBA00009190"/>
    </source>
</evidence>
<dbReference type="PROSITE" id="PS01214">
    <property type="entry name" value="UPF0016"/>
    <property type="match status" value="1"/>
</dbReference>
<evidence type="ECO:0000256" key="1">
    <source>
        <dbReference type="ARBA" id="ARBA00004141"/>
    </source>
</evidence>
<feature type="transmembrane region" description="Helical" evidence="7">
    <location>
        <begin position="235"/>
        <end position="253"/>
    </location>
</feature>
<feature type="region of interest" description="Disordered" evidence="6">
    <location>
        <begin position="1"/>
        <end position="34"/>
    </location>
</feature>
<feature type="transmembrane region" description="Helical" evidence="7">
    <location>
        <begin position="111"/>
        <end position="131"/>
    </location>
</feature>
<evidence type="ECO:0000313" key="9">
    <source>
        <dbReference type="Proteomes" id="UP000626092"/>
    </source>
</evidence>
<evidence type="ECO:0000256" key="4">
    <source>
        <dbReference type="ARBA" id="ARBA00022989"/>
    </source>
</evidence>
<comment type="caution">
    <text evidence="8">The sequence shown here is derived from an EMBL/GenBank/DDBJ whole genome shotgun (WGS) entry which is preliminary data.</text>
</comment>
<keyword evidence="3 7" id="KW-0812">Transmembrane</keyword>
<dbReference type="Proteomes" id="UP000626092">
    <property type="component" value="Unassembled WGS sequence"/>
</dbReference>
<dbReference type="GO" id="GO:0005794">
    <property type="term" value="C:Golgi apparatus"/>
    <property type="evidence" value="ECO:0007669"/>
    <property type="project" value="TreeGrafter"/>
</dbReference>
<dbReference type="OrthoDB" id="442680at2759"/>
<feature type="transmembrane region" description="Helical" evidence="7">
    <location>
        <begin position="333"/>
        <end position="350"/>
    </location>
</feature>
<keyword evidence="4 7" id="KW-1133">Transmembrane helix</keyword>
<feature type="transmembrane region" description="Helical" evidence="7">
    <location>
        <begin position="193"/>
        <end position="214"/>
    </location>
</feature>
<evidence type="ECO:0000313" key="8">
    <source>
        <dbReference type="EMBL" id="KAF7151075.1"/>
    </source>
</evidence>
<protein>
    <recommendedName>
        <fullName evidence="10">GDT1 family protein</fullName>
    </recommendedName>
</protein>
<comment type="similarity">
    <text evidence="2">Belongs to the GDT1 family.</text>
</comment>
<dbReference type="GO" id="GO:0032468">
    <property type="term" value="P:Golgi calcium ion homeostasis"/>
    <property type="evidence" value="ECO:0007669"/>
    <property type="project" value="TreeGrafter"/>
</dbReference>
<dbReference type="GO" id="GO:0032472">
    <property type="term" value="P:Golgi calcium ion transport"/>
    <property type="evidence" value="ECO:0007669"/>
    <property type="project" value="TreeGrafter"/>
</dbReference>
<evidence type="ECO:0000256" key="7">
    <source>
        <dbReference type="SAM" id="Phobius"/>
    </source>
</evidence>